<organism evidence="14 15">
    <name type="scientific">Gossypium anomalum</name>
    <dbReference type="NCBI Taxonomy" id="47600"/>
    <lineage>
        <taxon>Eukaryota</taxon>
        <taxon>Viridiplantae</taxon>
        <taxon>Streptophyta</taxon>
        <taxon>Embryophyta</taxon>
        <taxon>Tracheophyta</taxon>
        <taxon>Spermatophyta</taxon>
        <taxon>Magnoliopsida</taxon>
        <taxon>eudicotyledons</taxon>
        <taxon>Gunneridae</taxon>
        <taxon>Pentapetalae</taxon>
        <taxon>rosids</taxon>
        <taxon>malvids</taxon>
        <taxon>Malvales</taxon>
        <taxon>Malvaceae</taxon>
        <taxon>Malvoideae</taxon>
        <taxon>Gossypium</taxon>
    </lineage>
</organism>
<dbReference type="GO" id="GO:0004497">
    <property type="term" value="F:monooxygenase activity"/>
    <property type="evidence" value="ECO:0007669"/>
    <property type="project" value="UniProtKB-KW"/>
</dbReference>
<dbReference type="PRINTS" id="PR00463">
    <property type="entry name" value="EP450I"/>
</dbReference>
<dbReference type="EMBL" id="JAHUZN010000003">
    <property type="protein sequence ID" value="KAG8499832.1"/>
    <property type="molecule type" value="Genomic_DNA"/>
</dbReference>
<evidence type="ECO:0000313" key="14">
    <source>
        <dbReference type="EMBL" id="KAG8499832.1"/>
    </source>
</evidence>
<reference evidence="14 15" key="1">
    <citation type="journal article" date="2021" name="bioRxiv">
        <title>The Gossypium anomalum genome as a resource for cotton improvement and evolutionary analysis of hybrid incompatibility.</title>
        <authorList>
            <person name="Grover C.E."/>
            <person name="Yuan D."/>
            <person name="Arick M.A."/>
            <person name="Miller E.R."/>
            <person name="Hu G."/>
            <person name="Peterson D.G."/>
            <person name="Wendel J.F."/>
            <person name="Udall J.A."/>
        </authorList>
    </citation>
    <scope>NUCLEOTIDE SEQUENCE [LARGE SCALE GENOMIC DNA]</scope>
    <source>
        <strain evidence="14">JFW-Udall</strain>
        <tissue evidence="14">Leaf</tissue>
    </source>
</reference>
<dbReference type="Proteomes" id="UP000701853">
    <property type="component" value="Chromosome 3"/>
</dbReference>
<keyword evidence="15" id="KW-1185">Reference proteome</keyword>
<keyword evidence="6 12" id="KW-0479">Metal-binding</keyword>
<protein>
    <recommendedName>
        <fullName evidence="16">Cytochrome P450</fullName>
    </recommendedName>
</protein>
<keyword evidence="11 13" id="KW-0472">Membrane</keyword>
<evidence type="ECO:0000256" key="3">
    <source>
        <dbReference type="ARBA" id="ARBA00010617"/>
    </source>
</evidence>
<dbReference type="GO" id="GO:0016020">
    <property type="term" value="C:membrane"/>
    <property type="evidence" value="ECO:0007669"/>
    <property type="project" value="UniProtKB-SubCell"/>
</dbReference>
<feature type="transmembrane region" description="Helical" evidence="13">
    <location>
        <begin position="1356"/>
        <end position="1378"/>
    </location>
</feature>
<feature type="transmembrane region" description="Helical" evidence="13">
    <location>
        <begin position="1146"/>
        <end position="1167"/>
    </location>
</feature>
<dbReference type="PANTHER" id="PTHR24282:SF226">
    <property type="entry name" value="CYTOCHROME P450 CYP749A22-LIKE"/>
    <property type="match status" value="1"/>
</dbReference>
<evidence type="ECO:0000256" key="9">
    <source>
        <dbReference type="ARBA" id="ARBA00023004"/>
    </source>
</evidence>
<comment type="subcellular location">
    <subcellularLocation>
        <location evidence="2">Membrane</location>
        <topology evidence="2">Single-pass membrane protein</topology>
    </subcellularLocation>
</comment>
<sequence length="1869" mass="213106">MSVLMELEILVPCCFFLVALIKFLYDYLWVPLRIQHMMNSQGIKGPPYNFIHGNNKQVTKMRMEAMSKPMALSHDIFPKVQPHIYTWINKYGKNFLYWNGVRAELVISEPELAKEVLKNSEKAFPKRTPTIYGRKLLGNGLVFIEGEKWAKHRKLANYAFHGESLKNMTPAIIASVETMMKKWKGQEGKEIEVFHEFRLLTSEVISRTAFGSNYLEGEKIFDMLKKLSIILGRNIFKTKIPFINKIWKTADLLESEKLEKGIHDCVLEIVKKRENKFVSGEVDGFGNDFLGLLVNAYHDLNDKSMLSMEDLVDECKTFYFAGQETVNSLLAWTILLIAIHGDCDIFGNQNPYPEGIAKLKIMTMIINETLRLYSQPSGMMRKVEKEVRLGKLVLPANIDLQIASIAFHYNPQLWGDDVHLFKPERFAEGIAKATNYNAAAFFPFGLGPRSCVGMTFATTEAKIALSMILQRYSFTLSPTYVHSPISPLTLQPQHGIQFLYDYLWVPLSIQHMLNSQGIKGPPYRFIHGNNKEIIKMRKEAMSKPKALTHDHICTPGSKNMNFVYWNGIRAEVVISEPELVKEVLKNSENVFPKAKPSIYVSKLLGNGLATIDGEKWVKHRKLTNYAFHGESLKNMTPAVIASVETMLKRWKGQEGKEIEVYQEFRLLTSEVISRTAFGSNYLEGEKIFAMLNKLSIIMGRNLFNTKIPLISFDSNFLGLLINAYHDSDENNRLSLEDLVGECKTFYWTGHDTVNALLAWVLLLFAIHGDWQEKARREMTMIIYETLRLYGATNGLPRKVAREVQVGKLVLPANIDLLIARAALHHDPQLWGDDLVILVVPCSLLLIALIKFLYDYLWVPLSIQHMLNSQGIKGPPYRFIHGNNKEIIKMRKEAMSKPKALTHDMFIKLQPHTHSWIKEYGKNFVYWNGVRAELVISEAELVKEVMKNSLNVFPKAKPSVYVSNLLGNGLVMIEGEKWVKHRKLTNNVFHGESLKNMTPAVIASVETMLEKWKGKEGNEIEVYQEFRLLTSEVISRTAFGSSYLEGEKIFAMLNKLSIIMSRNLFNAKIPLISMLWKPADLLESERLANEIQDCVMKIVQKREDRVVNGEADSFGNDFLGLLVNAYHNLDDKNRLSMEDLVAECKTFYVAGQETVNALLAWIVLLLAIHKDWQEKARREVIEVFGNQNPDSDGISKLKIITMIIYETLRLYGPTNGLPRRVARKVQVGKLVLPANINLLIAKAALHHDPQLWGDDVHLFKPERFANGIAKATNYNAAAFFPFGLGPRFCVGMTFATTETKIALSMILQRYSFTLSPAYVHSPVHIVNLRPEHGIQVILESLHNGTSEFRIKRTKMSALTDLVILVPFCFFLVVLIKFLYDYLWVPLRIQHLLNSQGIKGPPYKFIHGNNHEVTKMKKEALSKPLGLTDDIFPRVQPHIYTWINRYGRNYLYWNGIRPELVISEPELVKEVLKNSENTFPKKKPSIFFSKLLGNGLVLLEGEKWVKHRKVANHVFHGERLKNMTPAVIASVETMLEKWKGQEGKEIEVFQEFRLLTSEVISRTAFGSSYLEGEKIFAMLKELSIIMSRNNFKTRIPLINKVWKPVDMLKSEELAKGIQDCVMKIVKKREDKVVNGEADSFGNDFLGLLVNAYHDSNENNRLSVEDLVDECKTFYFAGQETVNSLLAWIVLLLAAHGDWQDKARREVIDIFSNRNPDSEGISKLKTITMIIYETLRLYGPSNGLQRSVTREVQLGKLVLPANIDILVQNIALHHDPHQWGDDVHLFKPERFEEGIAKATNYNAAAFFPFGLGPRSCVGMSFAITETKVALSMILQRYTINLSPAYVHSPMPILAIRPQHGIQVILKSLHNNA</sequence>
<feature type="transmembrane region" description="Helical" evidence="13">
    <location>
        <begin position="7"/>
        <end position="30"/>
    </location>
</feature>
<dbReference type="PROSITE" id="PS00018">
    <property type="entry name" value="EF_HAND_1"/>
    <property type="match status" value="1"/>
</dbReference>
<evidence type="ECO:0008006" key="16">
    <source>
        <dbReference type="Google" id="ProtNLM"/>
    </source>
</evidence>
<dbReference type="GO" id="GO:0020037">
    <property type="term" value="F:heme binding"/>
    <property type="evidence" value="ECO:0007669"/>
    <property type="project" value="InterPro"/>
</dbReference>
<accession>A0A8J5ZF03</accession>
<keyword evidence="7 13" id="KW-1133">Transmembrane helix</keyword>
<evidence type="ECO:0000256" key="5">
    <source>
        <dbReference type="ARBA" id="ARBA00022692"/>
    </source>
</evidence>
<dbReference type="OrthoDB" id="1470350at2759"/>
<keyword evidence="8" id="KW-0560">Oxidoreductase</keyword>
<evidence type="ECO:0000256" key="4">
    <source>
        <dbReference type="ARBA" id="ARBA00022617"/>
    </source>
</evidence>
<dbReference type="PANTHER" id="PTHR24282">
    <property type="entry name" value="CYTOCHROME P450 FAMILY MEMBER"/>
    <property type="match status" value="1"/>
</dbReference>
<evidence type="ECO:0000256" key="10">
    <source>
        <dbReference type="ARBA" id="ARBA00023033"/>
    </source>
</evidence>
<evidence type="ECO:0000256" key="12">
    <source>
        <dbReference type="PIRSR" id="PIRSR602401-1"/>
    </source>
</evidence>
<dbReference type="InterPro" id="IPR017972">
    <property type="entry name" value="Cyt_P450_CS"/>
</dbReference>
<dbReference type="InterPro" id="IPR050665">
    <property type="entry name" value="Cytochrome_P450_Monooxygen"/>
</dbReference>
<evidence type="ECO:0000256" key="8">
    <source>
        <dbReference type="ARBA" id="ARBA00023002"/>
    </source>
</evidence>
<keyword evidence="4 12" id="KW-0349">Heme</keyword>
<evidence type="ECO:0000256" key="13">
    <source>
        <dbReference type="SAM" id="Phobius"/>
    </source>
</evidence>
<comment type="cofactor">
    <cofactor evidence="1 12">
        <name>heme</name>
        <dbReference type="ChEBI" id="CHEBI:30413"/>
    </cofactor>
</comment>
<keyword evidence="9 12" id="KW-0408">Iron</keyword>
<evidence type="ECO:0000256" key="2">
    <source>
        <dbReference type="ARBA" id="ARBA00004167"/>
    </source>
</evidence>
<dbReference type="InterPro" id="IPR002401">
    <property type="entry name" value="Cyt_P450_E_grp-I"/>
</dbReference>
<keyword evidence="10" id="KW-0503">Monooxygenase</keyword>
<proteinExistence type="inferred from homology"/>
<comment type="caution">
    <text evidence="14">The sequence shown here is derived from an EMBL/GenBank/DDBJ whole genome shotgun (WGS) entry which is preliminary data.</text>
</comment>
<name>A0A8J5ZF03_9ROSI</name>
<dbReference type="PRINTS" id="PR00385">
    <property type="entry name" value="P450"/>
</dbReference>
<dbReference type="PROSITE" id="PS00086">
    <property type="entry name" value="CYTOCHROME_P450"/>
    <property type="match status" value="3"/>
</dbReference>
<dbReference type="SUPFAM" id="SSF48264">
    <property type="entry name" value="Cytochrome P450"/>
    <property type="match status" value="4"/>
</dbReference>
<keyword evidence="5 13" id="KW-0812">Transmembrane</keyword>
<dbReference type="Gene3D" id="1.10.630.10">
    <property type="entry name" value="Cytochrome P450"/>
    <property type="match status" value="5"/>
</dbReference>
<dbReference type="GO" id="GO:0005506">
    <property type="term" value="F:iron ion binding"/>
    <property type="evidence" value="ECO:0007669"/>
    <property type="project" value="InterPro"/>
</dbReference>
<evidence type="ECO:0000256" key="11">
    <source>
        <dbReference type="ARBA" id="ARBA00023136"/>
    </source>
</evidence>
<dbReference type="InterPro" id="IPR036396">
    <property type="entry name" value="Cyt_P450_sf"/>
</dbReference>
<evidence type="ECO:0000256" key="1">
    <source>
        <dbReference type="ARBA" id="ARBA00001971"/>
    </source>
</evidence>
<dbReference type="FunFam" id="1.10.630.10:FF:000029">
    <property type="entry name" value="Cytochrome P450 734A1"/>
    <property type="match status" value="3"/>
</dbReference>
<dbReference type="GO" id="GO:0016705">
    <property type="term" value="F:oxidoreductase activity, acting on paired donors, with incorporation or reduction of molecular oxygen"/>
    <property type="evidence" value="ECO:0007669"/>
    <property type="project" value="InterPro"/>
</dbReference>
<evidence type="ECO:0000256" key="7">
    <source>
        <dbReference type="ARBA" id="ARBA00022989"/>
    </source>
</evidence>
<dbReference type="InterPro" id="IPR001128">
    <property type="entry name" value="Cyt_P450"/>
</dbReference>
<gene>
    <name evidence="14" type="ORF">CXB51_006513</name>
</gene>
<comment type="similarity">
    <text evidence="3">Belongs to the cytochrome P450 family.</text>
</comment>
<evidence type="ECO:0000313" key="15">
    <source>
        <dbReference type="Proteomes" id="UP000701853"/>
    </source>
</evidence>
<dbReference type="Pfam" id="PF00067">
    <property type="entry name" value="p450"/>
    <property type="match status" value="5"/>
</dbReference>
<evidence type="ECO:0000256" key="6">
    <source>
        <dbReference type="ARBA" id="ARBA00022723"/>
    </source>
</evidence>
<feature type="binding site" description="axial binding residue" evidence="12">
    <location>
        <position position="1288"/>
    </location>
    <ligand>
        <name>heme</name>
        <dbReference type="ChEBI" id="CHEBI:30413"/>
    </ligand>
    <ligandPart>
        <name>Fe</name>
        <dbReference type="ChEBI" id="CHEBI:18248"/>
    </ligandPart>
</feature>
<dbReference type="InterPro" id="IPR018247">
    <property type="entry name" value="EF_Hand_1_Ca_BS"/>
</dbReference>